<keyword evidence="2" id="KW-0274">FAD</keyword>
<dbReference type="InterPro" id="IPR050346">
    <property type="entry name" value="FMO-like"/>
</dbReference>
<evidence type="ECO:0000256" key="2">
    <source>
        <dbReference type="ARBA" id="ARBA00022827"/>
    </source>
</evidence>
<dbReference type="Gene3D" id="3.50.50.60">
    <property type="entry name" value="FAD/NAD(P)-binding domain"/>
    <property type="match status" value="2"/>
</dbReference>
<evidence type="ECO:0000313" key="6">
    <source>
        <dbReference type="Proteomes" id="UP000298030"/>
    </source>
</evidence>
<evidence type="ECO:0000256" key="4">
    <source>
        <dbReference type="SAM" id="MobiDB-lite"/>
    </source>
</evidence>
<protein>
    <submittedName>
        <fullName evidence="5">FAD/NAD(P)-binding domain-containing protein</fullName>
    </submittedName>
</protein>
<keyword evidence="1" id="KW-0285">Flavoprotein</keyword>
<keyword evidence="3" id="KW-0560">Oxidoreductase</keyword>
<dbReference type="OrthoDB" id="2915840at2759"/>
<gene>
    <name evidence="5" type="ORF">FA13DRAFT_1712568</name>
</gene>
<organism evidence="5 6">
    <name type="scientific">Coprinellus micaceus</name>
    <name type="common">Glistening ink-cap mushroom</name>
    <name type="synonym">Coprinus micaceus</name>
    <dbReference type="NCBI Taxonomy" id="71717"/>
    <lineage>
        <taxon>Eukaryota</taxon>
        <taxon>Fungi</taxon>
        <taxon>Dikarya</taxon>
        <taxon>Basidiomycota</taxon>
        <taxon>Agaricomycotina</taxon>
        <taxon>Agaricomycetes</taxon>
        <taxon>Agaricomycetidae</taxon>
        <taxon>Agaricales</taxon>
        <taxon>Agaricineae</taxon>
        <taxon>Psathyrellaceae</taxon>
        <taxon>Coprinellus</taxon>
    </lineage>
</organism>
<evidence type="ECO:0000256" key="1">
    <source>
        <dbReference type="ARBA" id="ARBA00022630"/>
    </source>
</evidence>
<dbReference type="EMBL" id="QPFP01000040">
    <property type="protein sequence ID" value="TEB27409.1"/>
    <property type="molecule type" value="Genomic_DNA"/>
</dbReference>
<sequence length="601" mass="66148">MVWNEVDSAQVRREPICVIGAGPAGLITAQVLLRNGFENVHMLCKDSSVGGVWAKGRIYPTMRINKCIAYHRKLLVHELTPHGSVHGESRSSALPMARPIDASSTGGRLRGSDISNYMDEFHNRFFVKEGKSIVRFNTEVTRIQRGPGSKGWSLTIKDTRNPEKTDILRFPRIVLCTGGCSVPKFAKGLDPDDARAAGYTGPVVHSAEAWPRQAELLAAARKSTESNEGPSGAGGGKSAQDCSALLAAQNVPVTVIYNKLELFLASPSPAPKFLRQGRLLSVLSPYVNLRTRMQRFLHSTWLGGKIVRIAFNHITAETYSTYSIPKNSPLRHARSLLWDIRTGDEGGRSDESFAAKVMSGKITAIAPTHVAQFTNTGVLLDDNGQRIDASAVVSATGYVNSWEGILDDETCLDIGLTHQVDPKDLKKYANYWNYPSLQNPPKPEYEVPTGPFVAPGLYQGMVPAKGIGRRDIAVNGATFNASSGYTYEVNAHWIPAYFLGEKMKLPKTPEDATEAVTKHLAWVMRRYPTCAVWNNPSYAAYIPYLSSPIAMDELMEDMYLPSMRSGGNWLTWLLKPISSDELVTLSEERRKKRGETFGGLS</sequence>
<dbReference type="STRING" id="71717.A0A4Y7T1K9"/>
<evidence type="ECO:0000313" key="5">
    <source>
        <dbReference type="EMBL" id="TEB27409.1"/>
    </source>
</evidence>
<keyword evidence="6" id="KW-1185">Reference proteome</keyword>
<dbReference type="Proteomes" id="UP000298030">
    <property type="component" value="Unassembled WGS sequence"/>
</dbReference>
<accession>A0A4Y7T1K9</accession>
<dbReference type="AlphaFoldDB" id="A0A4Y7T1K9"/>
<proteinExistence type="predicted"/>
<evidence type="ECO:0000256" key="3">
    <source>
        <dbReference type="ARBA" id="ARBA00023002"/>
    </source>
</evidence>
<comment type="caution">
    <text evidence="5">The sequence shown here is derived from an EMBL/GenBank/DDBJ whole genome shotgun (WGS) entry which is preliminary data.</text>
</comment>
<feature type="region of interest" description="Disordered" evidence="4">
    <location>
        <begin position="86"/>
        <end position="107"/>
    </location>
</feature>
<dbReference type="PANTHER" id="PTHR23023">
    <property type="entry name" value="DIMETHYLANILINE MONOOXYGENASE"/>
    <property type="match status" value="1"/>
</dbReference>
<dbReference type="GO" id="GO:0016491">
    <property type="term" value="F:oxidoreductase activity"/>
    <property type="evidence" value="ECO:0007669"/>
    <property type="project" value="UniProtKB-KW"/>
</dbReference>
<reference evidence="5 6" key="1">
    <citation type="journal article" date="2019" name="Nat. Ecol. Evol.">
        <title>Megaphylogeny resolves global patterns of mushroom evolution.</title>
        <authorList>
            <person name="Varga T."/>
            <person name="Krizsan K."/>
            <person name="Foldi C."/>
            <person name="Dima B."/>
            <person name="Sanchez-Garcia M."/>
            <person name="Sanchez-Ramirez S."/>
            <person name="Szollosi G.J."/>
            <person name="Szarkandi J.G."/>
            <person name="Papp V."/>
            <person name="Albert L."/>
            <person name="Andreopoulos W."/>
            <person name="Angelini C."/>
            <person name="Antonin V."/>
            <person name="Barry K.W."/>
            <person name="Bougher N.L."/>
            <person name="Buchanan P."/>
            <person name="Buyck B."/>
            <person name="Bense V."/>
            <person name="Catcheside P."/>
            <person name="Chovatia M."/>
            <person name="Cooper J."/>
            <person name="Damon W."/>
            <person name="Desjardin D."/>
            <person name="Finy P."/>
            <person name="Geml J."/>
            <person name="Haridas S."/>
            <person name="Hughes K."/>
            <person name="Justo A."/>
            <person name="Karasinski D."/>
            <person name="Kautmanova I."/>
            <person name="Kiss B."/>
            <person name="Kocsube S."/>
            <person name="Kotiranta H."/>
            <person name="LaButti K.M."/>
            <person name="Lechner B.E."/>
            <person name="Liimatainen K."/>
            <person name="Lipzen A."/>
            <person name="Lukacs Z."/>
            <person name="Mihaltcheva S."/>
            <person name="Morgado L.N."/>
            <person name="Niskanen T."/>
            <person name="Noordeloos M.E."/>
            <person name="Ohm R.A."/>
            <person name="Ortiz-Santana B."/>
            <person name="Ovrebo C."/>
            <person name="Racz N."/>
            <person name="Riley R."/>
            <person name="Savchenko A."/>
            <person name="Shiryaev A."/>
            <person name="Soop K."/>
            <person name="Spirin V."/>
            <person name="Szebenyi C."/>
            <person name="Tomsovsky M."/>
            <person name="Tulloss R.E."/>
            <person name="Uehling J."/>
            <person name="Grigoriev I.V."/>
            <person name="Vagvolgyi C."/>
            <person name="Papp T."/>
            <person name="Martin F.M."/>
            <person name="Miettinen O."/>
            <person name="Hibbett D.S."/>
            <person name="Nagy L.G."/>
        </authorList>
    </citation>
    <scope>NUCLEOTIDE SEQUENCE [LARGE SCALE GENOMIC DNA]</scope>
    <source>
        <strain evidence="5 6">FP101781</strain>
    </source>
</reference>
<dbReference type="InterPro" id="IPR036188">
    <property type="entry name" value="FAD/NAD-bd_sf"/>
</dbReference>
<name>A0A4Y7T1K9_COPMI</name>
<dbReference type="SUPFAM" id="SSF51905">
    <property type="entry name" value="FAD/NAD(P)-binding domain"/>
    <property type="match status" value="1"/>
</dbReference>